<sequence length="367" mass="42118">MFAIKKALTKFCLYVLKCPKDSYITFDVYSKGKRCGEGDFLMIDGVDKIQGFCNDKAFTIDLPDGVSEIREIKIDSETKLVLISAQEFTNFFTNNFEGSSIMGHRGSGMQNIYKTMKSEELAYYENSVSSFNDAWTNGARWVELDVQVTKNLVPVIFHDFVLDKDGERTPIAELTDTEFLDFFSKKKTKDNMVCTLESIFSRIDEKMAINIEIKYPTNEECLINNIEKSISINEYVDRILEVIKNQTRRFCFSSFNPLVVLYLRMRLPKALIMFIIHHEIVYHKADPSKSIERVVSFCSTACLDGLVMDYEFIKNRPEDVKKMCTENNLKVFIYGDEVSQNDTVKKLLAIGIDGVITDDIKSVILVK</sequence>
<dbReference type="PROSITE" id="PS51704">
    <property type="entry name" value="GP_PDE"/>
    <property type="match status" value="1"/>
</dbReference>
<protein>
    <submittedName>
        <fullName evidence="3">Glycerophosphodiester phosphodiesterase GDPD2</fullName>
    </submittedName>
</protein>
<dbReference type="SUPFAM" id="SSF51695">
    <property type="entry name" value="PLC-like phosphodiesterases"/>
    <property type="match status" value="1"/>
</dbReference>
<dbReference type="PROSITE" id="PS50007">
    <property type="entry name" value="PIPLC_X_DOMAIN"/>
    <property type="match status" value="1"/>
</dbReference>
<name>A0A9P6GZP2_9MICR</name>
<dbReference type="EMBL" id="SBJO01000054">
    <property type="protein sequence ID" value="KAF9763774.1"/>
    <property type="molecule type" value="Genomic_DNA"/>
</dbReference>
<evidence type="ECO:0000259" key="2">
    <source>
        <dbReference type="PROSITE" id="PS51704"/>
    </source>
</evidence>
<dbReference type="PANTHER" id="PTHR22958:SF1">
    <property type="entry name" value="GLYCEROPHOSPHOCHOLINE PHOSPHODIESTERASE GPCPD1"/>
    <property type="match status" value="1"/>
</dbReference>
<dbReference type="Gene3D" id="3.20.20.190">
    <property type="entry name" value="Phosphatidylinositol (PI) phosphodiesterase"/>
    <property type="match status" value="1"/>
</dbReference>
<evidence type="ECO:0000313" key="3">
    <source>
        <dbReference type="EMBL" id="KAF9763774.1"/>
    </source>
</evidence>
<dbReference type="InterPro" id="IPR030395">
    <property type="entry name" value="GP_PDE_dom"/>
</dbReference>
<reference evidence="3 4" key="1">
    <citation type="journal article" date="2020" name="Genome Biol. Evol.">
        <title>Comparative genomics of strictly vertically transmitted, feminizing microsporidia endosymbionts of amphipod crustaceans.</title>
        <authorList>
            <person name="Cormier A."/>
            <person name="Chebbi M.A."/>
            <person name="Giraud I."/>
            <person name="Wattier R."/>
            <person name="Teixeira M."/>
            <person name="Gilbert C."/>
            <person name="Rigaud T."/>
            <person name="Cordaux R."/>
        </authorList>
    </citation>
    <scope>NUCLEOTIDE SEQUENCE [LARGE SCALE GENOMIC DNA]</scope>
    <source>
        <strain evidence="3 4">Ou3-Ou53</strain>
    </source>
</reference>
<evidence type="ECO:0000256" key="1">
    <source>
        <dbReference type="ARBA" id="ARBA00022801"/>
    </source>
</evidence>
<dbReference type="OrthoDB" id="197419at2759"/>
<proteinExistence type="predicted"/>
<organism evidence="3 4">
    <name type="scientific">Nosema granulosis</name>
    <dbReference type="NCBI Taxonomy" id="83296"/>
    <lineage>
        <taxon>Eukaryota</taxon>
        <taxon>Fungi</taxon>
        <taxon>Fungi incertae sedis</taxon>
        <taxon>Microsporidia</taxon>
        <taxon>Nosematidae</taxon>
        <taxon>Nosema</taxon>
    </lineage>
</organism>
<comment type="caution">
    <text evidence="3">The sequence shown here is derived from an EMBL/GenBank/DDBJ whole genome shotgun (WGS) entry which is preliminary data.</text>
</comment>
<dbReference type="InterPro" id="IPR017946">
    <property type="entry name" value="PLC-like_Pdiesterase_TIM-brl"/>
</dbReference>
<keyword evidence="4" id="KW-1185">Reference proteome</keyword>
<feature type="domain" description="GP-PDE" evidence="2">
    <location>
        <begin position="99"/>
        <end position="367"/>
    </location>
</feature>
<evidence type="ECO:0000313" key="4">
    <source>
        <dbReference type="Proteomes" id="UP000740883"/>
    </source>
</evidence>
<dbReference type="Pfam" id="PF03009">
    <property type="entry name" value="GDPD"/>
    <property type="match status" value="1"/>
</dbReference>
<dbReference type="PANTHER" id="PTHR22958">
    <property type="entry name" value="GLYCEROPHOSPHORYL DIESTER PHOSPHODIESTERASE"/>
    <property type="match status" value="1"/>
</dbReference>
<dbReference type="GO" id="GO:0008081">
    <property type="term" value="F:phosphoric diester hydrolase activity"/>
    <property type="evidence" value="ECO:0007669"/>
    <property type="project" value="InterPro"/>
</dbReference>
<dbReference type="GO" id="GO:0046475">
    <property type="term" value="P:glycerophospholipid catabolic process"/>
    <property type="evidence" value="ECO:0007669"/>
    <property type="project" value="TreeGrafter"/>
</dbReference>
<dbReference type="Proteomes" id="UP000740883">
    <property type="component" value="Unassembled WGS sequence"/>
</dbReference>
<keyword evidence="1" id="KW-0378">Hydrolase</keyword>
<accession>A0A9P6GZP2</accession>
<dbReference type="InterPro" id="IPR051578">
    <property type="entry name" value="GDPD"/>
</dbReference>
<gene>
    <name evidence="3" type="primary">GDPD2</name>
    <name evidence="3" type="ORF">NGRA_1050</name>
</gene>
<dbReference type="AlphaFoldDB" id="A0A9P6GZP2"/>